<evidence type="ECO:0000313" key="3">
    <source>
        <dbReference type="Proteomes" id="UP000237105"/>
    </source>
</evidence>
<sequence length="129" mass="14804">MSTGTGASTHDADTQAPTNPGPGEQILREYEDVTGDYRSLRQQAVPLSTERSFQRRIFELERKATNNILSEIKTFEDFHTIKLRILRSKSTRDNFHGDWLPTCQSNQDKLQLIIQQLEELLDNIRACPT</sequence>
<name>A0A2P5ACU0_PARAD</name>
<evidence type="ECO:0000256" key="1">
    <source>
        <dbReference type="SAM" id="MobiDB-lite"/>
    </source>
</evidence>
<dbReference type="Proteomes" id="UP000237105">
    <property type="component" value="Unassembled WGS sequence"/>
</dbReference>
<comment type="caution">
    <text evidence="2">The sequence shown here is derived from an EMBL/GenBank/DDBJ whole genome shotgun (WGS) entry which is preliminary data.</text>
</comment>
<reference evidence="3" key="1">
    <citation type="submission" date="2016-06" db="EMBL/GenBank/DDBJ databases">
        <title>Parallel loss of symbiosis genes in relatives of nitrogen-fixing non-legume Parasponia.</title>
        <authorList>
            <person name="Van Velzen R."/>
            <person name="Holmer R."/>
            <person name="Bu F."/>
            <person name="Rutten L."/>
            <person name="Van Zeijl A."/>
            <person name="Liu W."/>
            <person name="Santuari L."/>
            <person name="Cao Q."/>
            <person name="Sharma T."/>
            <person name="Shen D."/>
            <person name="Roswanjaya Y."/>
            <person name="Wardhani T."/>
            <person name="Kalhor M.S."/>
            <person name="Jansen J."/>
            <person name="Van den Hoogen J."/>
            <person name="Gungor B."/>
            <person name="Hartog M."/>
            <person name="Hontelez J."/>
            <person name="Verver J."/>
            <person name="Yang W.-C."/>
            <person name="Schijlen E."/>
            <person name="Repin R."/>
            <person name="Schilthuizen M."/>
            <person name="Schranz E."/>
            <person name="Heidstra R."/>
            <person name="Miyata K."/>
            <person name="Fedorova E."/>
            <person name="Kohlen W."/>
            <person name="Bisseling T."/>
            <person name="Smit S."/>
            <person name="Geurts R."/>
        </authorList>
    </citation>
    <scope>NUCLEOTIDE SEQUENCE [LARGE SCALE GENOMIC DNA]</scope>
    <source>
        <strain evidence="3">cv. WU1-14</strain>
    </source>
</reference>
<keyword evidence="3" id="KW-1185">Reference proteome</keyword>
<evidence type="ECO:0000313" key="2">
    <source>
        <dbReference type="EMBL" id="PON34348.1"/>
    </source>
</evidence>
<dbReference type="AlphaFoldDB" id="A0A2P5ACU0"/>
<organism evidence="2 3">
    <name type="scientific">Parasponia andersonii</name>
    <name type="common">Sponia andersonii</name>
    <dbReference type="NCBI Taxonomy" id="3476"/>
    <lineage>
        <taxon>Eukaryota</taxon>
        <taxon>Viridiplantae</taxon>
        <taxon>Streptophyta</taxon>
        <taxon>Embryophyta</taxon>
        <taxon>Tracheophyta</taxon>
        <taxon>Spermatophyta</taxon>
        <taxon>Magnoliopsida</taxon>
        <taxon>eudicotyledons</taxon>
        <taxon>Gunneridae</taxon>
        <taxon>Pentapetalae</taxon>
        <taxon>rosids</taxon>
        <taxon>fabids</taxon>
        <taxon>Rosales</taxon>
        <taxon>Cannabaceae</taxon>
        <taxon>Parasponia</taxon>
    </lineage>
</organism>
<accession>A0A2P5ACU0</accession>
<proteinExistence type="predicted"/>
<feature type="region of interest" description="Disordered" evidence="1">
    <location>
        <begin position="1"/>
        <end position="25"/>
    </location>
</feature>
<gene>
    <name evidence="2" type="ORF">PanWU01x14_344980</name>
</gene>
<dbReference type="EMBL" id="JXTB01000665">
    <property type="protein sequence ID" value="PON34348.1"/>
    <property type="molecule type" value="Genomic_DNA"/>
</dbReference>
<protein>
    <submittedName>
        <fullName evidence="2">Uncharacterized protein</fullName>
    </submittedName>
</protein>